<protein>
    <recommendedName>
        <fullName evidence="1">DUF7870 domain-containing protein</fullName>
    </recommendedName>
</protein>
<gene>
    <name evidence="2" type="ORF">RJ639_016860</name>
</gene>
<evidence type="ECO:0000313" key="3">
    <source>
        <dbReference type="Proteomes" id="UP001188597"/>
    </source>
</evidence>
<name>A0AA88VCN3_9ASTE</name>
<dbReference type="InterPro" id="IPR057192">
    <property type="entry name" value="DUF7870"/>
</dbReference>
<dbReference type="PANTHER" id="PTHR33597:SF11">
    <property type="entry name" value="OS07G0620600 PROTEIN"/>
    <property type="match status" value="1"/>
</dbReference>
<organism evidence="2 3">
    <name type="scientific">Escallonia herrerae</name>
    <dbReference type="NCBI Taxonomy" id="1293975"/>
    <lineage>
        <taxon>Eukaryota</taxon>
        <taxon>Viridiplantae</taxon>
        <taxon>Streptophyta</taxon>
        <taxon>Embryophyta</taxon>
        <taxon>Tracheophyta</taxon>
        <taxon>Spermatophyta</taxon>
        <taxon>Magnoliopsida</taxon>
        <taxon>eudicotyledons</taxon>
        <taxon>Gunneridae</taxon>
        <taxon>Pentapetalae</taxon>
        <taxon>asterids</taxon>
        <taxon>campanulids</taxon>
        <taxon>Escalloniales</taxon>
        <taxon>Escalloniaceae</taxon>
        <taxon>Escallonia</taxon>
    </lineage>
</organism>
<proteinExistence type="predicted"/>
<reference evidence="2" key="1">
    <citation type="submission" date="2022-12" db="EMBL/GenBank/DDBJ databases">
        <title>Draft genome assemblies for two species of Escallonia (Escalloniales).</title>
        <authorList>
            <person name="Chanderbali A."/>
            <person name="Dervinis C."/>
            <person name="Anghel I."/>
            <person name="Soltis D."/>
            <person name="Soltis P."/>
            <person name="Zapata F."/>
        </authorList>
    </citation>
    <scope>NUCLEOTIDE SEQUENCE</scope>
    <source>
        <strain evidence="2">UCBG64.0493</strain>
        <tissue evidence="2">Leaf</tissue>
    </source>
</reference>
<feature type="domain" description="DUF7870" evidence="1">
    <location>
        <begin position="228"/>
        <end position="397"/>
    </location>
</feature>
<sequence>MDLTGGCSAKKKIKMKELKCDAIGLNTNTILIIKLPVLRILSRSFFLAMVILTLPSIGSFLRGSSSDPVTDSEAASLEMLPLLFRDLFDEGLLKEGHKGLIITSGIVDLVDDLRILSDNDIDLIIGSDLDRQNSVADDSLDVVFTSSFKDTKFVDRVLKIGGIVVTQLSNDPSDEFQPHLNYKIVYLRRFDSTVVAMRKVGLMDHGLVNSSKKGRLCGVTPEAKKEALKGLEDVLLEPPRRALARLIDQSKKMKFLPDLLGDSLESYEHRIFISDERNGAVEWFNENYPKRDQEFETYNLEIEMHDMERVDKNVVPVAIGISDWLTKNVREDDFVVMKAEAQVVEEMIQEKTICLVDELFLECRNQWQDGKSKRAYWQCLTLYGRLRDDGVAVHQWWARPINK</sequence>
<accession>A0AA88VCN3</accession>
<dbReference type="EMBL" id="JAVXUP010002011">
    <property type="protein sequence ID" value="KAK3006306.1"/>
    <property type="molecule type" value="Genomic_DNA"/>
</dbReference>
<dbReference type="Proteomes" id="UP001188597">
    <property type="component" value="Unassembled WGS sequence"/>
</dbReference>
<dbReference type="Pfam" id="PF25276">
    <property type="entry name" value="DUF7870"/>
    <property type="match status" value="1"/>
</dbReference>
<dbReference type="PANTHER" id="PTHR33597">
    <property type="entry name" value="OS02G0760400 PROTEIN"/>
    <property type="match status" value="1"/>
</dbReference>
<keyword evidence="3" id="KW-1185">Reference proteome</keyword>
<evidence type="ECO:0000259" key="1">
    <source>
        <dbReference type="Pfam" id="PF25276"/>
    </source>
</evidence>
<evidence type="ECO:0000313" key="2">
    <source>
        <dbReference type="EMBL" id="KAK3006306.1"/>
    </source>
</evidence>
<dbReference type="AlphaFoldDB" id="A0AA88VCN3"/>
<comment type="caution">
    <text evidence="2">The sequence shown here is derived from an EMBL/GenBank/DDBJ whole genome shotgun (WGS) entry which is preliminary data.</text>
</comment>